<dbReference type="GeneID" id="61924088"/>
<reference evidence="1 3" key="1">
    <citation type="submission" date="2014-08" db="EMBL/GenBank/DDBJ databases">
        <title>Clostridium innocuum, an unnegligible vancomycin-resistant pathogen causing extra-intestinal infections.</title>
        <authorList>
            <person name="Feng Y."/>
            <person name="Chiu C.-H."/>
        </authorList>
    </citation>
    <scope>NUCLEOTIDE SEQUENCE [LARGE SCALE GENOMIC DNA]</scope>
    <source>
        <strain evidence="1 3">AN88</strain>
    </source>
</reference>
<dbReference type="NCBIfam" id="NF007714">
    <property type="entry name" value="PRK10410.1-2"/>
    <property type="match status" value="1"/>
</dbReference>
<accession>A0A099I9G4</accession>
<organism evidence="1 3">
    <name type="scientific">Clostridium innocuum</name>
    <dbReference type="NCBI Taxonomy" id="1522"/>
    <lineage>
        <taxon>Bacteria</taxon>
        <taxon>Bacillati</taxon>
        <taxon>Bacillota</taxon>
        <taxon>Clostridia</taxon>
        <taxon>Eubacteriales</taxon>
        <taxon>Clostridiaceae</taxon>
        <taxon>Clostridium</taxon>
    </lineage>
</organism>
<dbReference type="RefSeq" id="WP_002606881.1">
    <property type="nucleotide sequence ID" value="NZ_BAAACC010000012.1"/>
</dbReference>
<protein>
    <submittedName>
        <fullName evidence="1 2">Nitrous oxide-stimulated promoter</fullName>
    </submittedName>
</protein>
<dbReference type="Proteomes" id="UP000503330">
    <property type="component" value="Chromosome"/>
</dbReference>
<evidence type="ECO:0000313" key="2">
    <source>
        <dbReference type="EMBL" id="QJA01103.1"/>
    </source>
</evidence>
<reference evidence="2 4" key="2">
    <citation type="submission" date="2020-02" db="EMBL/GenBank/DDBJ databases">
        <authorList>
            <person name="Kociolek L.K."/>
            <person name="Ozer E.A."/>
        </authorList>
    </citation>
    <scope>NUCLEOTIDE SEQUENCE [LARGE SCALE GENOMIC DNA]</scope>
    <source>
        <strain evidence="2 4">ATCC 14501</strain>
    </source>
</reference>
<gene>
    <name evidence="1" type="ORF">CIAN88_02470</name>
    <name evidence="2" type="ORF">G4D54_01085</name>
</gene>
<dbReference type="AlphaFoldDB" id="A0A099I9G4"/>
<evidence type="ECO:0000313" key="1">
    <source>
        <dbReference type="EMBL" id="KGJ54654.1"/>
    </source>
</evidence>
<sequence length="106" mass="12899">MEAAAKREKEKQVIQEMISLYCRKQHHGQSLCKECQTLCRYAHQRIDCCPFMESKTFCSNCSVHCYQKERREQIRRVMRFSGPRMLLHRPLMVIQHMWLSRKERHT</sequence>
<dbReference type="InterPro" id="IPR020483">
    <property type="entry name" value="Uncharacterised_YgbA"/>
</dbReference>
<proteinExistence type="predicted"/>
<evidence type="ECO:0000313" key="3">
    <source>
        <dbReference type="Proteomes" id="UP000030008"/>
    </source>
</evidence>
<dbReference type="Pfam" id="PF11756">
    <property type="entry name" value="YgbA_NO"/>
    <property type="match status" value="1"/>
</dbReference>
<evidence type="ECO:0000313" key="4">
    <source>
        <dbReference type="Proteomes" id="UP000503330"/>
    </source>
</evidence>
<dbReference type="EMBL" id="CP048838">
    <property type="protein sequence ID" value="QJA01103.1"/>
    <property type="molecule type" value="Genomic_DNA"/>
</dbReference>
<dbReference type="EMBL" id="JQIF01000013">
    <property type="protein sequence ID" value="KGJ54654.1"/>
    <property type="molecule type" value="Genomic_DNA"/>
</dbReference>
<name>A0A099I9G4_CLOIN</name>
<dbReference type="Proteomes" id="UP000030008">
    <property type="component" value="Unassembled WGS sequence"/>
</dbReference>